<keyword evidence="6" id="KW-0072">Autophagy</keyword>
<dbReference type="InParanoid" id="A0A0C3H7B6"/>
<dbReference type="GO" id="GO:0015031">
    <property type="term" value="P:protein transport"/>
    <property type="evidence" value="ECO:0007669"/>
    <property type="project" value="UniProtKB-KW"/>
</dbReference>
<evidence type="ECO:0000256" key="4">
    <source>
        <dbReference type="ARBA" id="ARBA00022786"/>
    </source>
</evidence>
<evidence type="ECO:0000256" key="7">
    <source>
        <dbReference type="ARBA" id="ARBA00029833"/>
    </source>
</evidence>
<name>A0A0C3H7B6_OIDMZ</name>
<feature type="transmembrane region" description="Helical" evidence="8">
    <location>
        <begin position="220"/>
        <end position="241"/>
    </location>
</feature>
<sequence>MSCYNQCRQWPFLSQEEFELACAFFDRKYIRAELGPTRRIFKVHHRRDATTGTSFIEILRLLSLPDDEDALVAALGKLGRDYSTGLLMEIDSNNENEDAEALRPDIIDGIQTEGKDPPKYSLHSHQPYVIYQIHLHPTYNVPTLWFTLYDLPMGEPAFDLDSVYRYLVPDEFKGRLRAAGIMGGLSGAPHPLTDVPSFFIHPCQTKEGMENLNCPIDDYLIVWLGLVGGCVGLWVPPVMCIKDTGKQ</sequence>
<proteinExistence type="inferred from homology"/>
<dbReference type="Gene3D" id="3.30.1460.50">
    <property type="match status" value="1"/>
</dbReference>
<keyword evidence="8" id="KW-0472">Membrane</keyword>
<dbReference type="EMBL" id="KN832873">
    <property type="protein sequence ID" value="KIN04076.1"/>
    <property type="molecule type" value="Genomic_DNA"/>
</dbReference>
<evidence type="ECO:0000256" key="3">
    <source>
        <dbReference type="ARBA" id="ARBA00022679"/>
    </source>
</evidence>
<dbReference type="Pfam" id="PF03987">
    <property type="entry name" value="Autophagy_act_C"/>
    <property type="match status" value="1"/>
</dbReference>
<keyword evidence="5" id="KW-0813">Transport</keyword>
<evidence type="ECO:0000313" key="10">
    <source>
        <dbReference type="Proteomes" id="UP000054321"/>
    </source>
</evidence>
<protein>
    <recommendedName>
        <fullName evidence="2">Ubiquitin-like-conjugating enzyme ATG10</fullName>
    </recommendedName>
    <alternativeName>
        <fullName evidence="7">Autophagy-related protein 10</fullName>
    </alternativeName>
</protein>
<organism evidence="9 10">
    <name type="scientific">Oidiodendron maius (strain Zn)</name>
    <dbReference type="NCBI Taxonomy" id="913774"/>
    <lineage>
        <taxon>Eukaryota</taxon>
        <taxon>Fungi</taxon>
        <taxon>Dikarya</taxon>
        <taxon>Ascomycota</taxon>
        <taxon>Pezizomycotina</taxon>
        <taxon>Leotiomycetes</taxon>
        <taxon>Leotiomycetes incertae sedis</taxon>
        <taxon>Myxotrichaceae</taxon>
        <taxon>Oidiodendron</taxon>
    </lineage>
</organism>
<keyword evidence="3" id="KW-0808">Transferase</keyword>
<dbReference type="PANTHER" id="PTHR14957:SF1">
    <property type="entry name" value="UBIQUITIN-LIKE-CONJUGATING ENZYME ATG10"/>
    <property type="match status" value="1"/>
</dbReference>
<evidence type="ECO:0000256" key="1">
    <source>
        <dbReference type="ARBA" id="ARBA00005696"/>
    </source>
</evidence>
<keyword evidence="4" id="KW-0833">Ubl conjugation pathway</keyword>
<dbReference type="InterPro" id="IPR007135">
    <property type="entry name" value="Atg3/Atg10"/>
</dbReference>
<keyword evidence="8" id="KW-0812">Transmembrane</keyword>
<reference evidence="10" key="2">
    <citation type="submission" date="2015-01" db="EMBL/GenBank/DDBJ databases">
        <title>Evolutionary Origins and Diversification of the Mycorrhizal Mutualists.</title>
        <authorList>
            <consortium name="DOE Joint Genome Institute"/>
            <consortium name="Mycorrhizal Genomics Consortium"/>
            <person name="Kohler A."/>
            <person name="Kuo A."/>
            <person name="Nagy L.G."/>
            <person name="Floudas D."/>
            <person name="Copeland A."/>
            <person name="Barry K.W."/>
            <person name="Cichocki N."/>
            <person name="Veneault-Fourrey C."/>
            <person name="LaButti K."/>
            <person name="Lindquist E.A."/>
            <person name="Lipzen A."/>
            <person name="Lundell T."/>
            <person name="Morin E."/>
            <person name="Murat C."/>
            <person name="Riley R."/>
            <person name="Ohm R."/>
            <person name="Sun H."/>
            <person name="Tunlid A."/>
            <person name="Henrissat B."/>
            <person name="Grigoriev I.V."/>
            <person name="Hibbett D.S."/>
            <person name="Martin F."/>
        </authorList>
    </citation>
    <scope>NUCLEOTIDE SEQUENCE [LARGE SCALE GENOMIC DNA]</scope>
    <source>
        <strain evidence="10">Zn</strain>
    </source>
</reference>
<dbReference type="HOGENOM" id="CLU_072332_0_2_1"/>
<comment type="similarity">
    <text evidence="1">Belongs to the ATG10 family.</text>
</comment>
<dbReference type="GO" id="GO:0032446">
    <property type="term" value="P:protein modification by small protein conjugation"/>
    <property type="evidence" value="ECO:0007669"/>
    <property type="project" value="TreeGrafter"/>
</dbReference>
<evidence type="ECO:0000256" key="8">
    <source>
        <dbReference type="SAM" id="Phobius"/>
    </source>
</evidence>
<dbReference type="GO" id="GO:0000045">
    <property type="term" value="P:autophagosome assembly"/>
    <property type="evidence" value="ECO:0007669"/>
    <property type="project" value="TreeGrafter"/>
</dbReference>
<dbReference type="GO" id="GO:0000422">
    <property type="term" value="P:autophagy of mitochondrion"/>
    <property type="evidence" value="ECO:0007669"/>
    <property type="project" value="TreeGrafter"/>
</dbReference>
<dbReference type="AlphaFoldDB" id="A0A0C3H7B6"/>
<accession>A0A0C3H7B6</accession>
<keyword evidence="10" id="KW-1185">Reference proteome</keyword>
<evidence type="ECO:0000256" key="6">
    <source>
        <dbReference type="ARBA" id="ARBA00023006"/>
    </source>
</evidence>
<dbReference type="GO" id="GO:0061651">
    <property type="term" value="F:Atg12 conjugating enzyme activity"/>
    <property type="evidence" value="ECO:0007669"/>
    <property type="project" value="TreeGrafter"/>
</dbReference>
<evidence type="ECO:0000256" key="2">
    <source>
        <dbReference type="ARBA" id="ARBA00021099"/>
    </source>
</evidence>
<dbReference type="PANTHER" id="PTHR14957">
    <property type="entry name" value="UBIQUITIN-LIKE-CONJUGATING ENZYME ATG10"/>
    <property type="match status" value="1"/>
</dbReference>
<reference evidence="9 10" key="1">
    <citation type="submission" date="2014-04" db="EMBL/GenBank/DDBJ databases">
        <authorList>
            <consortium name="DOE Joint Genome Institute"/>
            <person name="Kuo A."/>
            <person name="Martino E."/>
            <person name="Perotto S."/>
            <person name="Kohler A."/>
            <person name="Nagy L.G."/>
            <person name="Floudas D."/>
            <person name="Copeland A."/>
            <person name="Barry K.W."/>
            <person name="Cichocki N."/>
            <person name="Veneault-Fourrey C."/>
            <person name="LaButti K."/>
            <person name="Lindquist E.A."/>
            <person name="Lipzen A."/>
            <person name="Lundell T."/>
            <person name="Morin E."/>
            <person name="Murat C."/>
            <person name="Sun H."/>
            <person name="Tunlid A."/>
            <person name="Henrissat B."/>
            <person name="Grigoriev I.V."/>
            <person name="Hibbett D.S."/>
            <person name="Martin F."/>
            <person name="Nordberg H.P."/>
            <person name="Cantor M.N."/>
            <person name="Hua S.X."/>
        </authorList>
    </citation>
    <scope>NUCLEOTIDE SEQUENCE [LARGE SCALE GENOMIC DNA]</scope>
    <source>
        <strain evidence="9 10">Zn</strain>
    </source>
</reference>
<dbReference type="GO" id="GO:0005829">
    <property type="term" value="C:cytosol"/>
    <property type="evidence" value="ECO:0007669"/>
    <property type="project" value="TreeGrafter"/>
</dbReference>
<dbReference type="STRING" id="913774.A0A0C3H7B6"/>
<dbReference type="OrthoDB" id="4089664at2759"/>
<keyword evidence="8" id="KW-1133">Transmembrane helix</keyword>
<gene>
    <name evidence="9" type="ORF">OIDMADRAFT_18172</name>
</gene>
<evidence type="ECO:0000256" key="5">
    <source>
        <dbReference type="ARBA" id="ARBA00022927"/>
    </source>
</evidence>
<keyword evidence="5" id="KW-0653">Protein transport</keyword>
<dbReference type="Proteomes" id="UP000054321">
    <property type="component" value="Unassembled WGS sequence"/>
</dbReference>
<evidence type="ECO:0000313" key="9">
    <source>
        <dbReference type="EMBL" id="KIN04076.1"/>
    </source>
</evidence>